<evidence type="ECO:0000313" key="1">
    <source>
        <dbReference type="EMBL" id="KKM87093.1"/>
    </source>
</evidence>
<accession>A0A0F9KZI8</accession>
<dbReference type="Pfam" id="PF10050">
    <property type="entry name" value="DUF2284"/>
    <property type="match status" value="1"/>
</dbReference>
<gene>
    <name evidence="1" type="ORF">LCGC14_1272300</name>
</gene>
<reference evidence="1" key="1">
    <citation type="journal article" date="2015" name="Nature">
        <title>Complex archaea that bridge the gap between prokaryotes and eukaryotes.</title>
        <authorList>
            <person name="Spang A."/>
            <person name="Saw J.H."/>
            <person name="Jorgensen S.L."/>
            <person name="Zaremba-Niedzwiedzka K."/>
            <person name="Martijn J."/>
            <person name="Lind A.E."/>
            <person name="van Eijk R."/>
            <person name="Schleper C."/>
            <person name="Guy L."/>
            <person name="Ettema T.J."/>
        </authorList>
    </citation>
    <scope>NUCLEOTIDE SEQUENCE</scope>
</reference>
<dbReference type="EMBL" id="LAZR01007153">
    <property type="protein sequence ID" value="KKM87093.1"/>
    <property type="molecule type" value="Genomic_DNA"/>
</dbReference>
<proteinExistence type="predicted"/>
<dbReference type="InterPro" id="IPR019271">
    <property type="entry name" value="DUF2284_metal-binding"/>
</dbReference>
<protein>
    <submittedName>
        <fullName evidence="1">Uncharacterized protein</fullName>
    </submittedName>
</protein>
<sequence>MVCPPNSPFFDYFIDNYTHFYLIYANFDFKQYKEIRKSENPNRTDAQISCVLYWQGSIKRLLKEYIRNIYTTCNNNITDFHLLSCGSGFKDKVLNSTQSQIYSMESVGINVFRTLKNNNINFELKPINKIIMVCLLCSKLEINSYEIEVIGLI</sequence>
<name>A0A0F9KZI8_9ZZZZ</name>
<comment type="caution">
    <text evidence="1">The sequence shown here is derived from an EMBL/GenBank/DDBJ whole genome shotgun (WGS) entry which is preliminary data.</text>
</comment>
<organism evidence="1">
    <name type="scientific">marine sediment metagenome</name>
    <dbReference type="NCBI Taxonomy" id="412755"/>
    <lineage>
        <taxon>unclassified sequences</taxon>
        <taxon>metagenomes</taxon>
        <taxon>ecological metagenomes</taxon>
    </lineage>
</organism>
<dbReference type="AlphaFoldDB" id="A0A0F9KZI8"/>